<gene>
    <name evidence="2" type="ORF">A3J66_02970</name>
</gene>
<feature type="transmembrane region" description="Helical" evidence="1">
    <location>
        <begin position="404"/>
        <end position="437"/>
    </location>
</feature>
<protein>
    <submittedName>
        <fullName evidence="2">Uncharacterized protein</fullName>
    </submittedName>
</protein>
<comment type="caution">
    <text evidence="2">The sequence shown here is derived from an EMBL/GenBank/DDBJ whole genome shotgun (WGS) entry which is preliminary data.</text>
</comment>
<feature type="transmembrane region" description="Helical" evidence="1">
    <location>
        <begin position="227"/>
        <end position="245"/>
    </location>
</feature>
<feature type="transmembrane region" description="Helical" evidence="1">
    <location>
        <begin position="622"/>
        <end position="642"/>
    </location>
</feature>
<evidence type="ECO:0000313" key="3">
    <source>
        <dbReference type="Proteomes" id="UP000176282"/>
    </source>
</evidence>
<dbReference type="Proteomes" id="UP000176282">
    <property type="component" value="Unassembled WGS sequence"/>
</dbReference>
<feature type="transmembrane region" description="Helical" evidence="1">
    <location>
        <begin position="32"/>
        <end position="51"/>
    </location>
</feature>
<feature type="transmembrane region" description="Helical" evidence="1">
    <location>
        <begin position="204"/>
        <end position="220"/>
    </location>
</feature>
<feature type="transmembrane region" description="Helical" evidence="1">
    <location>
        <begin position="362"/>
        <end position="392"/>
    </location>
</feature>
<dbReference type="STRING" id="1798680.A3J66_02970"/>
<dbReference type="AlphaFoldDB" id="A0A1F6M7E7"/>
<reference evidence="2 3" key="1">
    <citation type="journal article" date="2016" name="Nat. Commun.">
        <title>Thousands of microbial genomes shed light on interconnected biogeochemical processes in an aquifer system.</title>
        <authorList>
            <person name="Anantharaman K."/>
            <person name="Brown C.T."/>
            <person name="Hug L.A."/>
            <person name="Sharon I."/>
            <person name="Castelle C.J."/>
            <person name="Probst A.J."/>
            <person name="Thomas B.C."/>
            <person name="Singh A."/>
            <person name="Wilkins M.J."/>
            <person name="Karaoz U."/>
            <person name="Brodie E.L."/>
            <person name="Williams K.H."/>
            <person name="Hubbard S.S."/>
            <person name="Banfield J.F."/>
        </authorList>
    </citation>
    <scope>NUCLEOTIDE SEQUENCE [LARGE SCALE GENOMIC DNA]</scope>
</reference>
<name>A0A1F6M7E7_9BACT</name>
<feature type="transmembrane region" description="Helical" evidence="1">
    <location>
        <begin position="57"/>
        <end position="75"/>
    </location>
</feature>
<feature type="transmembrane region" description="Helical" evidence="1">
    <location>
        <begin position="330"/>
        <end position="350"/>
    </location>
</feature>
<feature type="transmembrane region" description="Helical" evidence="1">
    <location>
        <begin position="96"/>
        <end position="116"/>
    </location>
</feature>
<keyword evidence="1" id="KW-0472">Membrane</keyword>
<keyword evidence="1" id="KW-0812">Transmembrane</keyword>
<evidence type="ECO:0000313" key="2">
    <source>
        <dbReference type="EMBL" id="OGH67531.1"/>
    </source>
</evidence>
<proteinExistence type="predicted"/>
<sequence>MVSSLSVKNLLYLGRNREESQDFCMVNKKIRILHLMFLLVCIDLGLLYFQITTWNNHILGWALFSVFVLCIGWWWKEILHRAFGLRSNVTTYLLGMFAGFTTFGLLAGVFAVWYRFTSFTVWSSYGEAALISLLIYLWVKKRPVCHGKLLQDHATSPTHKVRFRIPSFFILVYLAGWVWALSLLFKSQSQGALLSPWQAISQSYLYVFFALSLLLGFFLFSQFKVKLLLFFVILHSVLLHMYLPASHVLPWGGDVWRMLAVENKLLHGEAHPPVLFGEGVKWREVGSISVPEALVIPHKYVYGQLWGTSVVMAKTTGVDLLQLNRWLGPLLWSVFFPLVIFRLGVLLFGSQRWGVWFAALSFLPFIFQVTGSLTLGVSLGYLTFFFVLLLLLHLIRDAHASQRIVVLFFAVLMAFGYTVVFVLLWFLLLIYLLYFAVAKLQRVWIKRTITSLVILLSMFVFPVIEILLKASSLPTVPAFVHGVKQAVGQLSGWFFAAQIRPHDIVSGNILFNHTPLVSFVPSVFINSRWHIMGFVIALFALAFAGAASFPIRRRAQLLHLLLLTGGICVWGGYVISWFFLDGERSFVRRLDAALVFFLLIFAVYGIQMFVRRWNFSRIQQTSFIVLLVCAISWTTMTTYASGPDTQVMSNAQYQAAQHVWSQVKSQQDHCVIADTWPLLGVEAVSSGRIVGGGFPISSTFAQPERGEIYRKILALESAVTSEIQQYTRSSGCWVIVPAAQELFPQTTSTQVFGDVQAFFLPLKTGTE</sequence>
<dbReference type="EMBL" id="MFQB01000029">
    <property type="protein sequence ID" value="OGH67531.1"/>
    <property type="molecule type" value="Genomic_DNA"/>
</dbReference>
<organism evidence="2 3">
    <name type="scientific">Candidatus Magasanikbacteria bacterium RIFCSPHIGHO2_02_FULL_47_14</name>
    <dbReference type="NCBI Taxonomy" id="1798680"/>
    <lineage>
        <taxon>Bacteria</taxon>
        <taxon>Candidatus Magasanikiibacteriota</taxon>
    </lineage>
</organism>
<evidence type="ECO:0000256" key="1">
    <source>
        <dbReference type="SAM" id="Phobius"/>
    </source>
</evidence>
<feature type="transmembrane region" description="Helical" evidence="1">
    <location>
        <begin position="592"/>
        <end position="610"/>
    </location>
</feature>
<accession>A0A1F6M7E7</accession>
<feature type="transmembrane region" description="Helical" evidence="1">
    <location>
        <begin position="449"/>
        <end position="468"/>
    </location>
</feature>
<feature type="transmembrane region" description="Helical" evidence="1">
    <location>
        <begin position="122"/>
        <end position="139"/>
    </location>
</feature>
<feature type="transmembrane region" description="Helical" evidence="1">
    <location>
        <begin position="529"/>
        <end position="551"/>
    </location>
</feature>
<feature type="transmembrane region" description="Helical" evidence="1">
    <location>
        <begin position="558"/>
        <end position="580"/>
    </location>
</feature>
<keyword evidence="1" id="KW-1133">Transmembrane helix</keyword>
<feature type="transmembrane region" description="Helical" evidence="1">
    <location>
        <begin position="165"/>
        <end position="184"/>
    </location>
</feature>